<feature type="compositionally biased region" description="Acidic residues" evidence="1">
    <location>
        <begin position="242"/>
        <end position="255"/>
    </location>
</feature>
<evidence type="ECO:0000313" key="3">
    <source>
        <dbReference type="Proteomes" id="UP000297716"/>
    </source>
</evidence>
<gene>
    <name evidence="2" type="ORF">E0Z10_g8775</name>
</gene>
<organism evidence="2 3">
    <name type="scientific">Xylaria hypoxylon</name>
    <dbReference type="NCBI Taxonomy" id="37992"/>
    <lineage>
        <taxon>Eukaryota</taxon>
        <taxon>Fungi</taxon>
        <taxon>Dikarya</taxon>
        <taxon>Ascomycota</taxon>
        <taxon>Pezizomycotina</taxon>
        <taxon>Sordariomycetes</taxon>
        <taxon>Xylariomycetidae</taxon>
        <taxon>Xylariales</taxon>
        <taxon>Xylariaceae</taxon>
        <taxon>Xylaria</taxon>
    </lineage>
</organism>
<dbReference type="OrthoDB" id="3550599at2759"/>
<keyword evidence="3" id="KW-1185">Reference proteome</keyword>
<name>A0A4Z0Y834_9PEZI</name>
<feature type="compositionally biased region" description="Basic and acidic residues" evidence="1">
    <location>
        <begin position="228"/>
        <end position="240"/>
    </location>
</feature>
<feature type="region of interest" description="Disordered" evidence="1">
    <location>
        <begin position="1"/>
        <end position="45"/>
    </location>
</feature>
<sequence>MTPKKTTKSTVQAMPIPDAPMTPRPQATRVATPHRTNGTQLPIQDVQAAPVLQPEKGEPPTTISQRPLTALLGGREWKKMSAQERRLFWVSQHDPEAFDAQIYSENNRPFRPGDDLFGVTDYTLPPRPTRPAIYFDYIDLRPRSPRQRFEEWYQRKQKEISARGSRKTNLGKAVKRAVERKRAAPIPDPSQKRNALPRRVRDDPKWLAAVDVLDQIAAQVRHKGAKMPSRESTAKNKAPEPLDIDLDSDTDMESS</sequence>
<accession>A0A4Z0Y834</accession>
<dbReference type="Proteomes" id="UP000297716">
    <property type="component" value="Unassembled WGS sequence"/>
</dbReference>
<dbReference type="AlphaFoldDB" id="A0A4Z0Y834"/>
<dbReference type="EMBL" id="SKBN01000249">
    <property type="protein sequence ID" value="TGJ79994.1"/>
    <property type="molecule type" value="Genomic_DNA"/>
</dbReference>
<protein>
    <submittedName>
        <fullName evidence="2">Uncharacterized protein</fullName>
    </submittedName>
</protein>
<reference evidence="2 3" key="1">
    <citation type="submission" date="2019-03" db="EMBL/GenBank/DDBJ databases">
        <title>Draft genome sequence of Xylaria hypoxylon DSM 108379, a ubiquitous saprotrophic-parasitic fungi on hardwood.</title>
        <authorList>
            <person name="Buettner E."/>
            <person name="Leonhardt S."/>
            <person name="Gebauer A.M."/>
            <person name="Liers C."/>
            <person name="Hofrichter M."/>
            <person name="Kellner H."/>
        </authorList>
    </citation>
    <scope>NUCLEOTIDE SEQUENCE [LARGE SCALE GENOMIC DNA]</scope>
    <source>
        <strain evidence="2 3">DSM 108379</strain>
    </source>
</reference>
<feature type="region of interest" description="Disordered" evidence="1">
    <location>
        <begin position="221"/>
        <end position="255"/>
    </location>
</feature>
<evidence type="ECO:0000256" key="1">
    <source>
        <dbReference type="SAM" id="MobiDB-lite"/>
    </source>
</evidence>
<proteinExistence type="predicted"/>
<dbReference type="STRING" id="37992.A0A4Z0Y834"/>
<evidence type="ECO:0000313" key="2">
    <source>
        <dbReference type="EMBL" id="TGJ79994.1"/>
    </source>
</evidence>
<feature type="region of interest" description="Disordered" evidence="1">
    <location>
        <begin position="162"/>
        <end position="200"/>
    </location>
</feature>
<comment type="caution">
    <text evidence="2">The sequence shown here is derived from an EMBL/GenBank/DDBJ whole genome shotgun (WGS) entry which is preliminary data.</text>
</comment>